<evidence type="ECO:0000313" key="2">
    <source>
        <dbReference type="Proteomes" id="UP000612349"/>
    </source>
</evidence>
<dbReference type="EMBL" id="BMIP01000001">
    <property type="protein sequence ID" value="GGD58318.1"/>
    <property type="molecule type" value="Genomic_DNA"/>
</dbReference>
<evidence type="ECO:0000313" key="1">
    <source>
        <dbReference type="EMBL" id="GGD58318.1"/>
    </source>
</evidence>
<reference evidence="1" key="1">
    <citation type="journal article" date="2014" name="Int. J. Syst. Evol. Microbiol.">
        <title>Complete genome sequence of Corynebacterium casei LMG S-19264T (=DSM 44701T), isolated from a smear-ripened cheese.</title>
        <authorList>
            <consortium name="US DOE Joint Genome Institute (JGI-PGF)"/>
            <person name="Walter F."/>
            <person name="Albersmeier A."/>
            <person name="Kalinowski J."/>
            <person name="Ruckert C."/>
        </authorList>
    </citation>
    <scope>NUCLEOTIDE SEQUENCE</scope>
    <source>
        <strain evidence="1">CGMCC 1.15360</strain>
    </source>
</reference>
<keyword evidence="2" id="KW-1185">Reference proteome</keyword>
<sequence length="478" mass="53133">MAFAASRQSAQAFRTKAYPLVMWGGARSSEAKGLVEHLMQAFIVPAKATVDKEGVVREPRPSSVQAMRTATGALLADLFDFHRGPRANAQPRQGYHGMSRSNFVKKDLGFAYDIFRDAVVPLVSNGLLLQTDGQAVYRRVAGRFEVIGGSKTCFGLADSMIELASQHGVTIDAWGANWTCFTEGRVQPSSDTPRLALRKTRERKGRTKQPTEVVLFDETSPVPKGLLDDVERINSYLSTQRISGVAFPGLRRIFNNGDTTDYAWNKGGRYYSLRGGHRYEAWSAERRRESIMINGEAVTEVDLRASHITLLHALLGQPFDANVDPYKFSDWPRAVIKAWVSQAIGGSNSRPFQWSDDAEDAYEDERPGRWLQDEFAIREVGAVVIDRHPTLLHLETCGIDTLDLQYHEAEILRSAMETLMFQRDIAVLPVHDALIVPLSGAEVAKRVLEKAFLSYVEGVVGRPSTAIPRVTLKKPKGT</sequence>
<proteinExistence type="predicted"/>
<comment type="caution">
    <text evidence="1">The sequence shown here is derived from an EMBL/GenBank/DDBJ whole genome shotgun (WGS) entry which is preliminary data.</text>
</comment>
<organism evidence="1 2">
    <name type="scientific">Croceicoccus mobilis</name>
    <dbReference type="NCBI Taxonomy" id="1703339"/>
    <lineage>
        <taxon>Bacteria</taxon>
        <taxon>Pseudomonadati</taxon>
        <taxon>Pseudomonadota</taxon>
        <taxon>Alphaproteobacteria</taxon>
        <taxon>Sphingomonadales</taxon>
        <taxon>Erythrobacteraceae</taxon>
        <taxon>Croceicoccus</taxon>
    </lineage>
</organism>
<gene>
    <name evidence="1" type="ORF">GCM10010990_04570</name>
</gene>
<accession>A0A916YRJ1</accession>
<reference evidence="1" key="2">
    <citation type="submission" date="2020-09" db="EMBL/GenBank/DDBJ databases">
        <authorList>
            <person name="Sun Q."/>
            <person name="Zhou Y."/>
        </authorList>
    </citation>
    <scope>NUCLEOTIDE SEQUENCE</scope>
    <source>
        <strain evidence="1">CGMCC 1.15360</strain>
    </source>
</reference>
<name>A0A916YRJ1_9SPHN</name>
<dbReference type="Proteomes" id="UP000612349">
    <property type="component" value="Unassembled WGS sequence"/>
</dbReference>
<protein>
    <submittedName>
        <fullName evidence="1">Uncharacterized protein</fullName>
    </submittedName>
</protein>
<dbReference type="AlphaFoldDB" id="A0A916YRJ1"/>
<dbReference type="RefSeq" id="WP_066772913.1">
    <property type="nucleotide sequence ID" value="NZ_BMIP01000001.1"/>
</dbReference>
<dbReference type="OrthoDB" id="7059994at2"/>